<evidence type="ECO:0000313" key="2">
    <source>
        <dbReference type="Proteomes" id="UP001457282"/>
    </source>
</evidence>
<dbReference type="EMBL" id="JBEDUW010000002">
    <property type="protein sequence ID" value="KAK9943100.1"/>
    <property type="molecule type" value="Genomic_DNA"/>
</dbReference>
<reference evidence="1 2" key="1">
    <citation type="journal article" date="2023" name="G3 (Bethesda)">
        <title>A chromosome-length genome assembly and annotation of blackberry (Rubus argutus, cv. 'Hillquist').</title>
        <authorList>
            <person name="Bruna T."/>
            <person name="Aryal R."/>
            <person name="Dudchenko O."/>
            <person name="Sargent D.J."/>
            <person name="Mead D."/>
            <person name="Buti M."/>
            <person name="Cavallini A."/>
            <person name="Hytonen T."/>
            <person name="Andres J."/>
            <person name="Pham M."/>
            <person name="Weisz D."/>
            <person name="Mascagni F."/>
            <person name="Usai G."/>
            <person name="Natali L."/>
            <person name="Bassil N."/>
            <person name="Fernandez G.E."/>
            <person name="Lomsadze A."/>
            <person name="Armour M."/>
            <person name="Olukolu B."/>
            <person name="Poorten T."/>
            <person name="Britton C."/>
            <person name="Davik J."/>
            <person name="Ashrafi H."/>
            <person name="Aiden E.L."/>
            <person name="Borodovsky M."/>
            <person name="Worthington M."/>
        </authorList>
    </citation>
    <scope>NUCLEOTIDE SEQUENCE [LARGE SCALE GENOMIC DNA]</scope>
    <source>
        <strain evidence="1">PI 553951</strain>
    </source>
</reference>
<accession>A0AAW1Y249</accession>
<proteinExistence type="predicted"/>
<organism evidence="1 2">
    <name type="scientific">Rubus argutus</name>
    <name type="common">Southern blackberry</name>
    <dbReference type="NCBI Taxonomy" id="59490"/>
    <lineage>
        <taxon>Eukaryota</taxon>
        <taxon>Viridiplantae</taxon>
        <taxon>Streptophyta</taxon>
        <taxon>Embryophyta</taxon>
        <taxon>Tracheophyta</taxon>
        <taxon>Spermatophyta</taxon>
        <taxon>Magnoliopsida</taxon>
        <taxon>eudicotyledons</taxon>
        <taxon>Gunneridae</taxon>
        <taxon>Pentapetalae</taxon>
        <taxon>rosids</taxon>
        <taxon>fabids</taxon>
        <taxon>Rosales</taxon>
        <taxon>Rosaceae</taxon>
        <taxon>Rosoideae</taxon>
        <taxon>Rosoideae incertae sedis</taxon>
        <taxon>Rubus</taxon>
    </lineage>
</organism>
<comment type="caution">
    <text evidence="1">The sequence shown here is derived from an EMBL/GenBank/DDBJ whole genome shotgun (WGS) entry which is preliminary data.</text>
</comment>
<protein>
    <recommendedName>
        <fullName evidence="3">Reverse transcriptase domain-containing protein</fullName>
    </recommendedName>
</protein>
<dbReference type="PANTHER" id="PTHR46890:SF48">
    <property type="entry name" value="RNA-DIRECTED DNA POLYMERASE"/>
    <property type="match status" value="1"/>
</dbReference>
<sequence length="316" mass="36507">MSDHVPLFWKSENEPQVLSRRQRPFQFEEIRSSHSSFPQVMDQVWSQPQMGSPMLQLCRRIKDTGSYLLEWERAVFNRRKEELDETRLLLQQLLQKPFDPANQTELVQLPGKLNELLSIDETYWRQRSRAIWLKEGDKNSKFFHKRASNRGTPDTYAQDVVLQAIQPCVTASMNISPQAPYSMDEVKTALFQMHSSKELGPDGMSPFFFQKYWDLVGTDISNAVIHFLSTKEVPPALNFTHVVLIPKFKEPQDMSQLRPIALCNVIYKIASKVLANRLKVLLHVIIAPEQSAFVPDRLISDNTLVASKLAHYMHNL</sequence>
<evidence type="ECO:0008006" key="3">
    <source>
        <dbReference type="Google" id="ProtNLM"/>
    </source>
</evidence>
<gene>
    <name evidence="1" type="ORF">M0R45_008719</name>
</gene>
<dbReference type="Proteomes" id="UP001457282">
    <property type="component" value="Unassembled WGS sequence"/>
</dbReference>
<dbReference type="InterPro" id="IPR052343">
    <property type="entry name" value="Retrotransposon-Effector_Assoc"/>
</dbReference>
<name>A0AAW1Y249_RUBAR</name>
<dbReference type="PANTHER" id="PTHR46890">
    <property type="entry name" value="NON-LTR RETROLELEMENT REVERSE TRANSCRIPTASE-LIKE PROTEIN-RELATED"/>
    <property type="match status" value="1"/>
</dbReference>
<evidence type="ECO:0000313" key="1">
    <source>
        <dbReference type="EMBL" id="KAK9943100.1"/>
    </source>
</evidence>
<keyword evidence="2" id="KW-1185">Reference proteome</keyword>
<dbReference type="AlphaFoldDB" id="A0AAW1Y249"/>